<reference evidence="2" key="1">
    <citation type="journal article" date="2010" name="Nat. Biotechnol.">
        <title>Draft genome sequence of the oilseed species Ricinus communis.</title>
        <authorList>
            <person name="Chan A.P."/>
            <person name="Crabtree J."/>
            <person name="Zhao Q."/>
            <person name="Lorenzi H."/>
            <person name="Orvis J."/>
            <person name="Puiu D."/>
            <person name="Melake-Berhan A."/>
            <person name="Jones K.M."/>
            <person name="Redman J."/>
            <person name="Chen G."/>
            <person name="Cahoon E.B."/>
            <person name="Gedil M."/>
            <person name="Stanke M."/>
            <person name="Haas B.J."/>
            <person name="Wortman J.R."/>
            <person name="Fraser-Liggett C.M."/>
            <person name="Ravel J."/>
            <person name="Rabinowicz P.D."/>
        </authorList>
    </citation>
    <scope>NUCLEOTIDE SEQUENCE [LARGE SCALE GENOMIC DNA]</scope>
    <source>
        <strain evidence="2">cv. Hale</strain>
    </source>
</reference>
<accession>B9TBA9</accession>
<sequence>ESVQPLSVIWKGSSLASSILGHMSSSSSPLLGWERPGGAVDAESFPFRIERIHYLCPEVTI</sequence>
<protein>
    <submittedName>
        <fullName evidence="1">Uncharacterized protein</fullName>
    </submittedName>
</protein>
<dbReference type="Proteomes" id="UP000008311">
    <property type="component" value="Unassembled WGS sequence"/>
</dbReference>
<evidence type="ECO:0000313" key="2">
    <source>
        <dbReference type="Proteomes" id="UP000008311"/>
    </source>
</evidence>
<dbReference type="InParanoid" id="B9TBA9"/>
<name>B9TBA9_RICCO</name>
<gene>
    <name evidence="1" type="ORF">RCOM_2066760</name>
</gene>
<organism evidence="1 2">
    <name type="scientific">Ricinus communis</name>
    <name type="common">Castor bean</name>
    <dbReference type="NCBI Taxonomy" id="3988"/>
    <lineage>
        <taxon>Eukaryota</taxon>
        <taxon>Viridiplantae</taxon>
        <taxon>Streptophyta</taxon>
        <taxon>Embryophyta</taxon>
        <taxon>Tracheophyta</taxon>
        <taxon>Spermatophyta</taxon>
        <taxon>Magnoliopsida</taxon>
        <taxon>eudicotyledons</taxon>
        <taxon>Gunneridae</taxon>
        <taxon>Pentapetalae</taxon>
        <taxon>rosids</taxon>
        <taxon>fabids</taxon>
        <taxon>Malpighiales</taxon>
        <taxon>Euphorbiaceae</taxon>
        <taxon>Acalyphoideae</taxon>
        <taxon>Acalypheae</taxon>
        <taxon>Ricinus</taxon>
    </lineage>
</organism>
<feature type="non-terminal residue" evidence="1">
    <location>
        <position position="1"/>
    </location>
</feature>
<keyword evidence="2" id="KW-1185">Reference proteome</keyword>
<dbReference type="AlphaFoldDB" id="B9TBA9"/>
<evidence type="ECO:0000313" key="1">
    <source>
        <dbReference type="EMBL" id="EEF26854.1"/>
    </source>
</evidence>
<proteinExistence type="predicted"/>
<dbReference type="EMBL" id="EQ976363">
    <property type="protein sequence ID" value="EEF26854.1"/>
    <property type="molecule type" value="Genomic_DNA"/>
</dbReference>